<feature type="domain" description="GGDEF" evidence="4">
    <location>
        <begin position="159"/>
        <end position="291"/>
    </location>
</feature>
<dbReference type="NCBIfam" id="TIGR00254">
    <property type="entry name" value="GGDEF"/>
    <property type="match status" value="1"/>
</dbReference>
<dbReference type="PROSITE" id="PS50883">
    <property type="entry name" value="EAL"/>
    <property type="match status" value="1"/>
</dbReference>
<dbReference type="InterPro" id="IPR043128">
    <property type="entry name" value="Rev_trsase/Diguanyl_cyclase"/>
</dbReference>
<evidence type="ECO:0000259" key="1">
    <source>
        <dbReference type="PROSITE" id="PS50112"/>
    </source>
</evidence>
<dbReference type="InterPro" id="IPR035919">
    <property type="entry name" value="EAL_sf"/>
</dbReference>
<dbReference type="InterPro" id="IPR000014">
    <property type="entry name" value="PAS"/>
</dbReference>
<keyword evidence="6" id="KW-1185">Reference proteome</keyword>
<name>A0ABZ0RSC0_9BACI</name>
<protein>
    <submittedName>
        <fullName evidence="5">GGDEF and EAL domain-containing protein</fullName>
    </submittedName>
</protein>
<dbReference type="SMART" id="SM00086">
    <property type="entry name" value="PAC"/>
    <property type="match status" value="1"/>
</dbReference>
<dbReference type="SMART" id="SM00267">
    <property type="entry name" value="GGDEF"/>
    <property type="match status" value="1"/>
</dbReference>
<dbReference type="CDD" id="cd00130">
    <property type="entry name" value="PAS"/>
    <property type="match status" value="1"/>
</dbReference>
<dbReference type="PANTHER" id="PTHR44757:SF2">
    <property type="entry name" value="BIOFILM ARCHITECTURE MAINTENANCE PROTEIN MBAA"/>
    <property type="match status" value="1"/>
</dbReference>
<dbReference type="PANTHER" id="PTHR44757">
    <property type="entry name" value="DIGUANYLATE CYCLASE DGCP"/>
    <property type="match status" value="1"/>
</dbReference>
<sequence>MEKMLKQVYDIQMALNSTTILAITDAAGRITYANQKFCDISKYPEEELVGKTHRVINSGYHPSSFFKNMWNTIKTGETWQGEICNRAKDGSIYWVDTTIVPSCNEHGKPYQYIAIRHDITDKKLLALELENRLIYDEVTGLPNHVFLKKMAEHKIQQNEPFYLVKINIDDFKSFNESLGTDCANDILKAIGERLLAFCEDKPMTLTKTYGDEFILLCSVEPQQMARHVQALFQAFEMPIAYLDGGYYITFCVGVAYYPENAHTFYDLIHAVSMAIEQAKKNGKNTYAFFHQDMLENSRKSLQLKNKLFEAIRLKSFMMYYQPQWTGQGELIGFEALVRWEDKELGFISPSEFIPLAERTGLITSLGYVLFELMLNDFARLQQAVNESIKVSFNLSLRQFFDTKLIARLLELCELYQVPPHFVKVEITERVASSNIEHVIAIIQKLRDIEMEVELDDYGTGFSSLKYLTNFPINCIKIDKSFVDKCLTSDKNKTIIKSIIHVAHELGFTTIAEGVETEEQMHYLIEQGCDNFQGYLLGKPQPASYYETHKLTFRT</sequence>
<dbReference type="InterPro" id="IPR000160">
    <property type="entry name" value="GGDEF_dom"/>
</dbReference>
<feature type="domain" description="PAS" evidence="1">
    <location>
        <begin position="1"/>
        <end position="64"/>
    </location>
</feature>
<dbReference type="Proteomes" id="UP001322664">
    <property type="component" value="Chromosome"/>
</dbReference>
<dbReference type="SUPFAM" id="SSF55785">
    <property type="entry name" value="PYP-like sensor domain (PAS domain)"/>
    <property type="match status" value="1"/>
</dbReference>
<dbReference type="InterPro" id="IPR052155">
    <property type="entry name" value="Biofilm_reg_signaling"/>
</dbReference>
<dbReference type="Gene3D" id="3.20.20.450">
    <property type="entry name" value="EAL domain"/>
    <property type="match status" value="1"/>
</dbReference>
<dbReference type="EMBL" id="CP137624">
    <property type="protein sequence ID" value="WPK11025.1"/>
    <property type="molecule type" value="Genomic_DNA"/>
</dbReference>
<reference evidence="5 6" key="1">
    <citation type="submission" date="2023-09" db="EMBL/GenBank/DDBJ databases">
        <authorList>
            <person name="Page C.A."/>
            <person name="Perez-Diaz I.M."/>
        </authorList>
    </citation>
    <scope>NUCLEOTIDE SEQUENCE [LARGE SCALE GENOMIC DNA]</scope>
    <source>
        <strain evidence="5 6">Ll15</strain>
    </source>
</reference>
<dbReference type="CDD" id="cd01949">
    <property type="entry name" value="GGDEF"/>
    <property type="match status" value="1"/>
</dbReference>
<dbReference type="Pfam" id="PF00563">
    <property type="entry name" value="EAL"/>
    <property type="match status" value="1"/>
</dbReference>
<dbReference type="InterPro" id="IPR001633">
    <property type="entry name" value="EAL_dom"/>
</dbReference>
<dbReference type="PROSITE" id="PS50112">
    <property type="entry name" value="PAS"/>
    <property type="match status" value="1"/>
</dbReference>
<dbReference type="CDD" id="cd01948">
    <property type="entry name" value="EAL"/>
    <property type="match status" value="1"/>
</dbReference>
<dbReference type="SUPFAM" id="SSF55073">
    <property type="entry name" value="Nucleotide cyclase"/>
    <property type="match status" value="1"/>
</dbReference>
<dbReference type="InterPro" id="IPR000700">
    <property type="entry name" value="PAS-assoc_C"/>
</dbReference>
<dbReference type="NCBIfam" id="TIGR00229">
    <property type="entry name" value="sensory_box"/>
    <property type="match status" value="1"/>
</dbReference>
<dbReference type="Pfam" id="PF13426">
    <property type="entry name" value="PAS_9"/>
    <property type="match status" value="1"/>
</dbReference>
<dbReference type="Gene3D" id="3.30.450.20">
    <property type="entry name" value="PAS domain"/>
    <property type="match status" value="1"/>
</dbReference>
<gene>
    <name evidence="5" type="ORF">R6U77_14170</name>
</gene>
<evidence type="ECO:0000313" key="6">
    <source>
        <dbReference type="Proteomes" id="UP001322664"/>
    </source>
</evidence>
<dbReference type="InterPro" id="IPR035965">
    <property type="entry name" value="PAS-like_dom_sf"/>
</dbReference>
<dbReference type="InterPro" id="IPR001610">
    <property type="entry name" value="PAC"/>
</dbReference>
<evidence type="ECO:0000259" key="2">
    <source>
        <dbReference type="PROSITE" id="PS50113"/>
    </source>
</evidence>
<dbReference type="SUPFAM" id="SSF141868">
    <property type="entry name" value="EAL domain-like"/>
    <property type="match status" value="1"/>
</dbReference>
<organism evidence="5 6">
    <name type="scientific">Lysinibacillus louembei</name>
    <dbReference type="NCBI Taxonomy" id="1470088"/>
    <lineage>
        <taxon>Bacteria</taxon>
        <taxon>Bacillati</taxon>
        <taxon>Bacillota</taxon>
        <taxon>Bacilli</taxon>
        <taxon>Bacillales</taxon>
        <taxon>Bacillaceae</taxon>
        <taxon>Lysinibacillus</taxon>
    </lineage>
</organism>
<evidence type="ECO:0000259" key="4">
    <source>
        <dbReference type="PROSITE" id="PS50887"/>
    </source>
</evidence>
<accession>A0ABZ0RSC0</accession>
<dbReference type="SMART" id="SM00052">
    <property type="entry name" value="EAL"/>
    <property type="match status" value="1"/>
</dbReference>
<proteinExistence type="predicted"/>
<evidence type="ECO:0000313" key="5">
    <source>
        <dbReference type="EMBL" id="WPK11025.1"/>
    </source>
</evidence>
<dbReference type="Pfam" id="PF00990">
    <property type="entry name" value="GGDEF"/>
    <property type="match status" value="1"/>
</dbReference>
<evidence type="ECO:0000259" key="3">
    <source>
        <dbReference type="PROSITE" id="PS50883"/>
    </source>
</evidence>
<dbReference type="Gene3D" id="3.30.70.270">
    <property type="match status" value="1"/>
</dbReference>
<dbReference type="InterPro" id="IPR029787">
    <property type="entry name" value="Nucleotide_cyclase"/>
</dbReference>
<dbReference type="RefSeq" id="WP_319836125.1">
    <property type="nucleotide sequence ID" value="NZ_CP137624.1"/>
</dbReference>
<feature type="domain" description="EAL" evidence="3">
    <location>
        <begin position="300"/>
        <end position="553"/>
    </location>
</feature>
<feature type="domain" description="PAC" evidence="2">
    <location>
        <begin position="77"/>
        <end position="131"/>
    </location>
</feature>
<dbReference type="PROSITE" id="PS50113">
    <property type="entry name" value="PAC"/>
    <property type="match status" value="1"/>
</dbReference>
<dbReference type="PROSITE" id="PS50887">
    <property type="entry name" value="GGDEF"/>
    <property type="match status" value="1"/>
</dbReference>